<evidence type="ECO:0000259" key="1">
    <source>
        <dbReference type="Pfam" id="PF07969"/>
    </source>
</evidence>
<dbReference type="EMBL" id="CP007139">
    <property type="protein sequence ID" value="AIE85266.1"/>
    <property type="molecule type" value="Genomic_DNA"/>
</dbReference>
<dbReference type="SUPFAM" id="SSF51338">
    <property type="entry name" value="Composite domain of metallo-dependent hydrolases"/>
    <property type="match status" value="1"/>
</dbReference>
<proteinExistence type="predicted"/>
<evidence type="ECO:0000313" key="3">
    <source>
        <dbReference type="Proteomes" id="UP000027982"/>
    </source>
</evidence>
<dbReference type="RefSeq" id="WP_025226150.1">
    <property type="nucleotide sequence ID" value="NZ_CP007139.1"/>
</dbReference>
<keyword evidence="2" id="KW-0378">Hydrolase</keyword>
<dbReference type="InterPro" id="IPR032466">
    <property type="entry name" value="Metal_Hydrolase"/>
</dbReference>
<dbReference type="KEGG" id="fgi:OP10G_1898"/>
<dbReference type="Gene3D" id="3.10.310.70">
    <property type="match status" value="1"/>
</dbReference>
<dbReference type="STRING" id="661478.OP10G_1898"/>
<dbReference type="InterPro" id="IPR033932">
    <property type="entry name" value="YtcJ-like"/>
</dbReference>
<dbReference type="Gene3D" id="3.20.20.140">
    <property type="entry name" value="Metal-dependent hydrolases"/>
    <property type="match status" value="1"/>
</dbReference>
<dbReference type="GO" id="GO:0016810">
    <property type="term" value="F:hydrolase activity, acting on carbon-nitrogen (but not peptide) bonds"/>
    <property type="evidence" value="ECO:0007669"/>
    <property type="project" value="InterPro"/>
</dbReference>
<reference evidence="2 3" key="1">
    <citation type="journal article" date="2014" name="PLoS ONE">
        <title>The first complete genome sequence of the class fimbriimonadia in the phylum armatimonadetes.</title>
        <authorList>
            <person name="Hu Z.Y."/>
            <person name="Wang Y.Z."/>
            <person name="Im W.T."/>
            <person name="Wang S.Y."/>
            <person name="Zhao G.P."/>
            <person name="Zheng H.J."/>
            <person name="Quan Z.X."/>
        </authorList>
    </citation>
    <scope>NUCLEOTIDE SEQUENCE [LARGE SCALE GENOMIC DNA]</scope>
    <source>
        <strain evidence="2">Gsoil 348</strain>
    </source>
</reference>
<dbReference type="HOGENOM" id="CLU_009942_1_0_0"/>
<dbReference type="SUPFAM" id="SSF51556">
    <property type="entry name" value="Metallo-dependent hydrolases"/>
    <property type="match status" value="1"/>
</dbReference>
<dbReference type="Gene3D" id="2.30.40.10">
    <property type="entry name" value="Urease, subunit C, domain 1"/>
    <property type="match status" value="1"/>
</dbReference>
<organism evidence="2 3">
    <name type="scientific">Fimbriimonas ginsengisoli Gsoil 348</name>
    <dbReference type="NCBI Taxonomy" id="661478"/>
    <lineage>
        <taxon>Bacteria</taxon>
        <taxon>Bacillati</taxon>
        <taxon>Armatimonadota</taxon>
        <taxon>Fimbriimonadia</taxon>
        <taxon>Fimbriimonadales</taxon>
        <taxon>Fimbriimonadaceae</taxon>
        <taxon>Fimbriimonas</taxon>
    </lineage>
</organism>
<feature type="domain" description="Amidohydrolase 3" evidence="1">
    <location>
        <begin position="41"/>
        <end position="511"/>
    </location>
</feature>
<keyword evidence="3" id="KW-1185">Reference proteome</keyword>
<dbReference type="Pfam" id="PF07969">
    <property type="entry name" value="Amidohydro_3"/>
    <property type="match status" value="1"/>
</dbReference>
<dbReference type="CDD" id="cd01300">
    <property type="entry name" value="YtcJ_like"/>
    <property type="match status" value="1"/>
</dbReference>
<protein>
    <submittedName>
        <fullName evidence="2">Amidohydrolase 3</fullName>
    </submittedName>
</protein>
<dbReference type="Proteomes" id="UP000027982">
    <property type="component" value="Chromosome"/>
</dbReference>
<dbReference type="eggNOG" id="COG1574">
    <property type="taxonomic scope" value="Bacteria"/>
</dbReference>
<accession>A0A068NP93</accession>
<evidence type="ECO:0000313" key="2">
    <source>
        <dbReference type="EMBL" id="AIE85266.1"/>
    </source>
</evidence>
<dbReference type="PANTHER" id="PTHR22642">
    <property type="entry name" value="IMIDAZOLONEPROPIONASE"/>
    <property type="match status" value="1"/>
</dbReference>
<sequence length="516" mass="56709">MTLYTNFHWALTGERQEMLVENGRVVARDTALDATADHISDLGGRWVMPAFVDAHCHILPAGLDLRKLPLGTAATHEEVLDLVRERHEEQPDGWLMAVHYDQNRYPGGHLDRHQLDKISDSRPILLRHVNGHASVANSAALRAANVDESTPNPGGGEFVRDADGRLTGVLLEDAHEIVTNAAPLPTLDEMVEAILLIGKHMRHLGIACASDMMTGRYDLRQELAAYRIAAERGCRIDTRLYLQWKEVFGPRGLPDGELRELAAALDGTRSRVAGIKIFADGAIGSATAAIYGRYSGESANGPVISRNAQEAKGPEGVEVSGQLIYRPERLTEMVRTAHDDGWAVAIHTIGDYATDLVMNAFEATGEPKRHRIEHGMLLSDSQIARMARLGCSLTFQPEFLMRFAHAYRRQLGEERASRLKRVRSVLDAGIPVSFNSDRPIVAGDPWDGILTAEYREGFDPSERCTRTEGVLAYTVAGSQVNGDGRLYGTLEPGSFAEFQVYNDNPMTSASPRSLSV</sequence>
<dbReference type="AlphaFoldDB" id="A0A068NP93"/>
<gene>
    <name evidence="2" type="ORF">OP10G_1898</name>
</gene>
<dbReference type="InterPro" id="IPR013108">
    <property type="entry name" value="Amidohydro_3"/>
</dbReference>
<name>A0A068NP93_FIMGI</name>
<dbReference type="InterPro" id="IPR011059">
    <property type="entry name" value="Metal-dep_hydrolase_composite"/>
</dbReference>
<dbReference type="PANTHER" id="PTHR22642:SF2">
    <property type="entry name" value="PROTEIN LONG AFTER FAR-RED 3"/>
    <property type="match status" value="1"/>
</dbReference>
<dbReference type="OrthoDB" id="3173428at2"/>